<evidence type="ECO:0000256" key="16">
    <source>
        <dbReference type="ARBA" id="ARBA00022840"/>
    </source>
</evidence>
<proteinExistence type="inferred from homology"/>
<evidence type="ECO:0000256" key="11">
    <source>
        <dbReference type="ARBA" id="ARBA00022679"/>
    </source>
</evidence>
<evidence type="ECO:0000256" key="19">
    <source>
        <dbReference type="ARBA" id="ARBA00023306"/>
    </source>
</evidence>
<feature type="compositionally biased region" description="Basic and acidic residues" evidence="26">
    <location>
        <begin position="776"/>
        <end position="785"/>
    </location>
</feature>
<keyword evidence="14" id="KW-0498">Mitosis</keyword>
<evidence type="ECO:0000256" key="7">
    <source>
        <dbReference type="ARBA" id="ARBA00022490"/>
    </source>
</evidence>
<dbReference type="InterPro" id="IPR000719">
    <property type="entry name" value="Prot_kinase_dom"/>
</dbReference>
<dbReference type="InterPro" id="IPR051131">
    <property type="entry name" value="NEK_Ser/Thr_kinase_NIMA"/>
</dbReference>
<dbReference type="PANTHER" id="PTHR44899:SF7">
    <property type="entry name" value="NIMA-RELATED KINASE"/>
    <property type="match status" value="1"/>
</dbReference>
<dbReference type="CDD" id="cd08223">
    <property type="entry name" value="STKc_Nek4"/>
    <property type="match status" value="1"/>
</dbReference>
<evidence type="ECO:0000256" key="3">
    <source>
        <dbReference type="ARBA" id="ARBA00004496"/>
    </source>
</evidence>
<evidence type="ECO:0000256" key="25">
    <source>
        <dbReference type="PROSITE-ProRule" id="PRU10141"/>
    </source>
</evidence>
<evidence type="ECO:0000256" key="23">
    <source>
        <dbReference type="ARBA" id="ARBA00080102"/>
    </source>
</evidence>
<evidence type="ECO:0000256" key="6">
    <source>
        <dbReference type="ARBA" id="ARBA00022481"/>
    </source>
</evidence>
<keyword evidence="10" id="KW-0132">Cell division</keyword>
<dbReference type="EMBL" id="HADW01013693">
    <property type="protein sequence ID" value="SBP15093.1"/>
    <property type="molecule type" value="Transcribed_RNA"/>
</dbReference>
<keyword evidence="9" id="KW-0597">Phosphoprotein</keyword>
<feature type="binding site" evidence="25">
    <location>
        <position position="35"/>
    </location>
    <ligand>
        <name>ATP</name>
        <dbReference type="ChEBI" id="CHEBI:30616"/>
    </ligand>
</feature>
<feature type="region of interest" description="Disordered" evidence="26">
    <location>
        <begin position="753"/>
        <end position="785"/>
    </location>
</feature>
<organism evidence="28">
    <name type="scientific">Iconisemion striatum</name>
    <dbReference type="NCBI Taxonomy" id="60296"/>
    <lineage>
        <taxon>Eukaryota</taxon>
        <taxon>Metazoa</taxon>
        <taxon>Chordata</taxon>
        <taxon>Craniata</taxon>
        <taxon>Vertebrata</taxon>
        <taxon>Euteleostomi</taxon>
        <taxon>Actinopterygii</taxon>
        <taxon>Neopterygii</taxon>
        <taxon>Teleostei</taxon>
        <taxon>Neoteleostei</taxon>
        <taxon>Acanthomorphata</taxon>
        <taxon>Ovalentaria</taxon>
        <taxon>Atherinomorphae</taxon>
        <taxon>Cyprinodontiformes</taxon>
        <taxon>Nothobranchiidae</taxon>
        <taxon>Iconisemion</taxon>
    </lineage>
</organism>
<dbReference type="GO" id="GO:0004674">
    <property type="term" value="F:protein serine/threonine kinase activity"/>
    <property type="evidence" value="ECO:0007669"/>
    <property type="project" value="UniProtKB-KW"/>
</dbReference>
<feature type="compositionally biased region" description="Basic and acidic residues" evidence="26">
    <location>
        <begin position="753"/>
        <end position="762"/>
    </location>
</feature>
<comment type="subcellular location">
    <subcellularLocation>
        <location evidence="2">Cell projection</location>
        <location evidence="2">Cilium</location>
    </subcellularLocation>
    <subcellularLocation>
        <location evidence="3">Cytoplasm</location>
    </subcellularLocation>
</comment>
<dbReference type="PROSITE" id="PS00108">
    <property type="entry name" value="PROTEIN_KINASE_ST"/>
    <property type="match status" value="1"/>
</dbReference>
<feature type="compositionally biased region" description="Basic and acidic residues" evidence="26">
    <location>
        <begin position="699"/>
        <end position="708"/>
    </location>
</feature>
<dbReference type="PANTHER" id="PTHR44899">
    <property type="entry name" value="CAMK FAMILY PROTEIN KINASE"/>
    <property type="match status" value="1"/>
</dbReference>
<evidence type="ECO:0000256" key="13">
    <source>
        <dbReference type="ARBA" id="ARBA00022741"/>
    </source>
</evidence>
<dbReference type="FunFam" id="3.30.200.20:FF:000247">
    <property type="entry name" value="serine/threonine-protein kinase Nek4 isoform X1"/>
    <property type="match status" value="1"/>
</dbReference>
<dbReference type="InterPro" id="IPR017441">
    <property type="entry name" value="Protein_kinase_ATP_BS"/>
</dbReference>
<comment type="similarity">
    <text evidence="4">Belongs to the protein kinase superfamily. NEK Ser/Thr protein kinase family. NIMA subfamily.</text>
</comment>
<feature type="region of interest" description="Disordered" evidence="26">
    <location>
        <begin position="271"/>
        <end position="352"/>
    </location>
</feature>
<reference evidence="28" key="2">
    <citation type="submission" date="2016-06" db="EMBL/GenBank/DDBJ databases">
        <title>The genome of a short-lived fish provides insights into sex chromosome evolution and the genetic control of aging.</title>
        <authorList>
            <person name="Reichwald K."/>
            <person name="Felder M."/>
            <person name="Petzold A."/>
            <person name="Koch P."/>
            <person name="Groth M."/>
            <person name="Platzer M."/>
        </authorList>
    </citation>
    <scope>NUCLEOTIDE SEQUENCE</scope>
    <source>
        <tissue evidence="28">Brain</tissue>
    </source>
</reference>
<comment type="cofactor">
    <cofactor evidence="1">
        <name>Mn(2+)</name>
        <dbReference type="ChEBI" id="CHEBI:29035"/>
    </cofactor>
</comment>
<feature type="compositionally biased region" description="Basic and acidic residues" evidence="26">
    <location>
        <begin position="722"/>
        <end position="732"/>
    </location>
</feature>
<keyword evidence="11" id="KW-0808">Transferase</keyword>
<keyword evidence="18" id="KW-0966">Cell projection</keyword>
<keyword evidence="13 25" id="KW-0547">Nucleotide-binding</keyword>
<keyword evidence="6" id="KW-0488">Methylation</keyword>
<evidence type="ECO:0000256" key="10">
    <source>
        <dbReference type="ARBA" id="ARBA00022618"/>
    </source>
</evidence>
<evidence type="ECO:0000256" key="15">
    <source>
        <dbReference type="ARBA" id="ARBA00022777"/>
    </source>
</evidence>
<dbReference type="GO" id="GO:0051301">
    <property type="term" value="P:cell division"/>
    <property type="evidence" value="ECO:0007669"/>
    <property type="project" value="UniProtKB-KW"/>
</dbReference>
<evidence type="ECO:0000256" key="22">
    <source>
        <dbReference type="ARBA" id="ARBA00067731"/>
    </source>
</evidence>
<evidence type="ECO:0000256" key="20">
    <source>
        <dbReference type="ARBA" id="ARBA00047899"/>
    </source>
</evidence>
<dbReference type="InterPro" id="IPR011009">
    <property type="entry name" value="Kinase-like_dom_sf"/>
</dbReference>
<dbReference type="GO" id="GO:0005737">
    <property type="term" value="C:cytoplasm"/>
    <property type="evidence" value="ECO:0007669"/>
    <property type="project" value="UniProtKB-SubCell"/>
</dbReference>
<evidence type="ECO:0000256" key="21">
    <source>
        <dbReference type="ARBA" id="ARBA00048679"/>
    </source>
</evidence>
<keyword evidence="7" id="KW-0963">Cytoplasm</keyword>
<dbReference type="SMART" id="SM00220">
    <property type="entry name" value="S_TKc"/>
    <property type="match status" value="1"/>
</dbReference>
<keyword evidence="16 25" id="KW-0067">ATP-binding</keyword>
<evidence type="ECO:0000256" key="17">
    <source>
        <dbReference type="ARBA" id="ARBA00022842"/>
    </source>
</evidence>
<dbReference type="EC" id="2.7.11.1" evidence="5"/>
<feature type="compositionally biased region" description="Polar residues" evidence="26">
    <location>
        <begin position="688"/>
        <end position="698"/>
    </location>
</feature>
<protein>
    <recommendedName>
        <fullName evidence="22">Serine/threonine-protein kinase Nek4</fullName>
        <ecNumber evidence="5">2.7.11.1</ecNumber>
    </recommendedName>
    <alternativeName>
        <fullName evidence="24">Never in mitosis A-related kinase 4</fullName>
    </alternativeName>
    <alternativeName>
        <fullName evidence="23">Serine/threonine-protein kinase 2</fullName>
    </alternativeName>
</protein>
<gene>
    <name evidence="28" type="primary">NEK4</name>
</gene>
<comment type="catalytic activity">
    <reaction evidence="20">
        <text>L-threonyl-[protein] + ATP = O-phospho-L-threonyl-[protein] + ADP + H(+)</text>
        <dbReference type="Rhea" id="RHEA:46608"/>
        <dbReference type="Rhea" id="RHEA-COMP:11060"/>
        <dbReference type="Rhea" id="RHEA-COMP:11605"/>
        <dbReference type="ChEBI" id="CHEBI:15378"/>
        <dbReference type="ChEBI" id="CHEBI:30013"/>
        <dbReference type="ChEBI" id="CHEBI:30616"/>
        <dbReference type="ChEBI" id="CHEBI:61977"/>
        <dbReference type="ChEBI" id="CHEBI:456216"/>
        <dbReference type="EC" id="2.7.11.1"/>
    </reaction>
</comment>
<keyword evidence="12" id="KW-0479">Metal-binding</keyword>
<comment type="catalytic activity">
    <reaction evidence="21">
        <text>L-seryl-[protein] + ATP = O-phospho-L-seryl-[protein] + ADP + H(+)</text>
        <dbReference type="Rhea" id="RHEA:17989"/>
        <dbReference type="Rhea" id="RHEA-COMP:9863"/>
        <dbReference type="Rhea" id="RHEA-COMP:11604"/>
        <dbReference type="ChEBI" id="CHEBI:15378"/>
        <dbReference type="ChEBI" id="CHEBI:29999"/>
        <dbReference type="ChEBI" id="CHEBI:30616"/>
        <dbReference type="ChEBI" id="CHEBI:83421"/>
        <dbReference type="ChEBI" id="CHEBI:456216"/>
        <dbReference type="EC" id="2.7.11.1"/>
    </reaction>
</comment>
<reference evidence="28" key="1">
    <citation type="submission" date="2016-05" db="EMBL/GenBank/DDBJ databases">
        <authorList>
            <person name="Lavstsen T."/>
            <person name="Jespersen J.S."/>
        </authorList>
    </citation>
    <scope>NUCLEOTIDE SEQUENCE</scope>
    <source>
        <tissue evidence="28">Brain</tissue>
    </source>
</reference>
<feature type="compositionally biased region" description="Polar residues" evidence="26">
    <location>
        <begin position="343"/>
        <end position="352"/>
    </location>
</feature>
<dbReference type="InterPro" id="IPR008271">
    <property type="entry name" value="Ser/Thr_kinase_AS"/>
</dbReference>
<feature type="region of interest" description="Disordered" evidence="26">
    <location>
        <begin position="383"/>
        <end position="422"/>
    </location>
</feature>
<evidence type="ECO:0000313" key="28">
    <source>
        <dbReference type="EMBL" id="SBP15093.1"/>
    </source>
</evidence>
<feature type="compositionally biased region" description="Polar residues" evidence="26">
    <location>
        <begin position="325"/>
        <end position="336"/>
    </location>
</feature>
<keyword evidence="17" id="KW-0460">Magnesium</keyword>
<dbReference type="GO" id="GO:0005929">
    <property type="term" value="C:cilium"/>
    <property type="evidence" value="ECO:0007669"/>
    <property type="project" value="UniProtKB-SubCell"/>
</dbReference>
<evidence type="ECO:0000256" key="14">
    <source>
        <dbReference type="ARBA" id="ARBA00022776"/>
    </source>
</evidence>
<accession>A0A1A7XAY0</accession>
<dbReference type="PROSITE" id="PS50011">
    <property type="entry name" value="PROTEIN_KINASE_DOM"/>
    <property type="match status" value="1"/>
</dbReference>
<name>A0A1A7XAY0_9TELE</name>
<feature type="compositionally biased region" description="Polar residues" evidence="26">
    <location>
        <begin position="289"/>
        <end position="300"/>
    </location>
</feature>
<evidence type="ECO:0000256" key="12">
    <source>
        <dbReference type="ARBA" id="ARBA00022723"/>
    </source>
</evidence>
<dbReference type="Gene3D" id="3.30.200.20">
    <property type="entry name" value="Phosphorylase Kinase, domain 1"/>
    <property type="match status" value="1"/>
</dbReference>
<feature type="region of interest" description="Disordered" evidence="26">
    <location>
        <begin position="688"/>
        <end position="732"/>
    </location>
</feature>
<evidence type="ECO:0000256" key="9">
    <source>
        <dbReference type="ARBA" id="ARBA00022553"/>
    </source>
</evidence>
<dbReference type="Pfam" id="PF00069">
    <property type="entry name" value="Pkinase"/>
    <property type="match status" value="1"/>
</dbReference>
<evidence type="ECO:0000259" key="27">
    <source>
        <dbReference type="PROSITE" id="PS50011"/>
    </source>
</evidence>
<evidence type="ECO:0000256" key="4">
    <source>
        <dbReference type="ARBA" id="ARBA00010886"/>
    </source>
</evidence>
<dbReference type="FunFam" id="1.10.510.10:FF:000219">
    <property type="entry name" value="Putative serine/threonine-protein kinase Nek4"/>
    <property type="match status" value="1"/>
</dbReference>
<keyword evidence="19" id="KW-0131">Cell cycle</keyword>
<dbReference type="SUPFAM" id="SSF56112">
    <property type="entry name" value="Protein kinase-like (PK-like)"/>
    <property type="match status" value="1"/>
</dbReference>
<evidence type="ECO:0000256" key="1">
    <source>
        <dbReference type="ARBA" id="ARBA00001936"/>
    </source>
</evidence>
<dbReference type="AlphaFoldDB" id="A0A1A7XAY0"/>
<dbReference type="GO" id="GO:0005524">
    <property type="term" value="F:ATP binding"/>
    <property type="evidence" value="ECO:0007669"/>
    <property type="project" value="UniProtKB-UniRule"/>
</dbReference>
<evidence type="ECO:0000256" key="8">
    <source>
        <dbReference type="ARBA" id="ARBA00022527"/>
    </source>
</evidence>
<evidence type="ECO:0000256" key="24">
    <source>
        <dbReference type="ARBA" id="ARBA00082679"/>
    </source>
</evidence>
<keyword evidence="8" id="KW-0723">Serine/threonine-protein kinase</keyword>
<dbReference type="PROSITE" id="PS00107">
    <property type="entry name" value="PROTEIN_KINASE_ATP"/>
    <property type="match status" value="1"/>
</dbReference>
<keyword evidence="15 28" id="KW-0418">Kinase</keyword>
<evidence type="ECO:0000256" key="26">
    <source>
        <dbReference type="SAM" id="MobiDB-lite"/>
    </source>
</evidence>
<evidence type="ECO:0000256" key="2">
    <source>
        <dbReference type="ARBA" id="ARBA00004138"/>
    </source>
</evidence>
<evidence type="ECO:0000256" key="18">
    <source>
        <dbReference type="ARBA" id="ARBA00023273"/>
    </source>
</evidence>
<dbReference type="GO" id="GO:0046872">
    <property type="term" value="F:metal ion binding"/>
    <property type="evidence" value="ECO:0007669"/>
    <property type="project" value="UniProtKB-KW"/>
</dbReference>
<feature type="domain" description="Protein kinase" evidence="27">
    <location>
        <begin position="5"/>
        <end position="260"/>
    </location>
</feature>
<dbReference type="Gene3D" id="1.10.510.10">
    <property type="entry name" value="Transferase(Phosphotransferase) domain 1"/>
    <property type="match status" value="1"/>
</dbReference>
<sequence>MMDSYLFIRVVGKGSYGEVNLVKHKTDRKQYVIKKLNLTTSSKRERHSAEQEAQLLSQLRHPNIVTYRESWEGNDCQLYIVMGFCEGGDLYHRLKQQKGELLPEKQVVEWFVQIAMALQYLHERNILHRDLKTQNIFLTKTNIIKVGDLGIARVLENQNDMASTLIGTPYYMSPELFSNKPYNHKSDVWALGCCVYEMSTLKHAFNARDMNSLVYRIVEGKLPQMPSQYDPQLGDLIRSMLCKRPDDRPDVKLILRQPYIKRQIAMFLEATKEKTAKSRKKAAGGSGDSRANSEASSQLKPQKMRPNFQPESLVRVKKKEDKPPQNKSRSSVTDSPSARAPQQPKSSSSDVLETSIVPMATVSNIDVDIPLQQDDDIIKRQVQNHSSEPISEPVTHSVHKNSKTSRKPDPSPPPSTVNPPLMAVSGVSAEEGAERIASNGLLENQPQTKPNPQDLCFFVEEHVSDFKDDTTELLREADVQIPTLENVTVDVNVKNDTVNLSRRAPTLHSHTSDVQDSLETTDKLLEPLAKELVAPELSSVAAKLDQASPCRSPWYLSEPPVSQQHTKTHAKLTKGDQKQFKVAAQRPLPQPPLQFGVLEGKKRSKKTTGSKKPGEIEAPTSVSSTKDGFLPTPQDRPLTARERRRLRQSQESSSQAGPLLSSGVGIVRRASYDVASINNVEHHNVPVTRSASCSVTESNSKDKLMEQKSDEEECSSSTSSTERSEGDCREKTESCDMHDLVHMMTQTLRMDVGDGGHEMEQKSDEEECSSSTSSTERSEGDCREKTESCDMHDLVHMMTQTLRMDVGDGGHEMDKSRSDSSTLPEFKLNRRYRDTLVLHGKAREEAENLSLSEIPTGSTSGPAKIRRAIEQLRTDVVKGLGVKLLDKVLEIMEEEDELKRELCLRDQMGDEKYQAYAVMVRQLKFFEDVAFKV</sequence>
<evidence type="ECO:0000256" key="5">
    <source>
        <dbReference type="ARBA" id="ARBA00012513"/>
    </source>
</evidence>
<feature type="region of interest" description="Disordered" evidence="26">
    <location>
        <begin position="555"/>
        <end position="660"/>
    </location>
</feature>